<dbReference type="Gene3D" id="1.10.10.10">
    <property type="entry name" value="Winged helix-like DNA-binding domain superfamily/Winged helix DNA-binding domain"/>
    <property type="match status" value="1"/>
</dbReference>
<organism evidence="7 8">
    <name type="scientific">Mucilaginibacter robiniae</name>
    <dbReference type="NCBI Taxonomy" id="2728022"/>
    <lineage>
        <taxon>Bacteria</taxon>
        <taxon>Pseudomonadati</taxon>
        <taxon>Bacteroidota</taxon>
        <taxon>Sphingobacteriia</taxon>
        <taxon>Sphingobacteriales</taxon>
        <taxon>Sphingobacteriaceae</taxon>
        <taxon>Mucilaginibacter</taxon>
    </lineage>
</organism>
<sequence>MRSRISSPVSRKRCGGAWRQPAVRIVERRFSMYNIDELIEQFGQYDPKLDLSRYIYPTFDLLSMPVSQPKLNPEILEANKQKIVDILAHNDVQLEKIRATIGPTLTLYEITPAPGSRVAKIKGLQSDLGLYLAAHVKVIGPIPGRGTMGIEIPHEQADVVAMRSVLATEKFQQTSMDLPIALGKTMDNAVYLADLAALPHLLVAGATGQGKSVFLNTLIASLLYKKHPAELKLVLIDINQLEFSPYRKIARHFLAALPDQANPIISEVAQAVDTLNSLCIELDQRYDLLKAASVRNIQEYNRKFINRKLNPNDGHRYLPYIVTVIDEFADLLTAEVPINRLAQLGRPAGIHLVIATQRPSVKIITGSIKANFSSRVAFRVASNIDSRIIIDASGAELLNGQGAMLLGTGTEIVHLQGALIETAEIERLCDFIGHQRGYAGPLLLPEYNTEPAPLLFDPNDRDPFFEDAARLIVLHQQGSTSLIQRKLKLGYNRAGHIIDQLEAAGIVGPFEGSKARDVLFADEYSLEQFLSGSAPEPEIIQPTMVPEPIAEKPATTVPTVIIPEPEPKPKGFWARLFNKNY</sequence>
<dbReference type="InterPro" id="IPR036388">
    <property type="entry name" value="WH-like_DNA-bd_sf"/>
</dbReference>
<dbReference type="Gene3D" id="3.40.50.300">
    <property type="entry name" value="P-loop containing nucleotide triphosphate hydrolases"/>
    <property type="match status" value="1"/>
</dbReference>
<gene>
    <name evidence="7" type="ORF">HH214_06110</name>
</gene>
<comment type="similarity">
    <text evidence="1">Belongs to the FtsK/SpoIIIE/SftA family.</text>
</comment>
<evidence type="ECO:0000259" key="6">
    <source>
        <dbReference type="PROSITE" id="PS50901"/>
    </source>
</evidence>
<dbReference type="SMART" id="SM00843">
    <property type="entry name" value="Ftsk_gamma"/>
    <property type="match status" value="1"/>
</dbReference>
<dbReference type="Pfam" id="PF01580">
    <property type="entry name" value="FtsK_SpoIIIE"/>
    <property type="match status" value="1"/>
</dbReference>
<evidence type="ECO:0000256" key="3">
    <source>
        <dbReference type="ARBA" id="ARBA00022840"/>
    </source>
</evidence>
<accession>A0A7L5DZ38</accession>
<dbReference type="InterPro" id="IPR036390">
    <property type="entry name" value="WH_DNA-bd_sf"/>
</dbReference>
<proteinExistence type="inferred from homology"/>
<dbReference type="PANTHER" id="PTHR22683:SF41">
    <property type="entry name" value="DNA TRANSLOCASE FTSK"/>
    <property type="match status" value="1"/>
</dbReference>
<dbReference type="Gene3D" id="3.30.980.40">
    <property type="match status" value="1"/>
</dbReference>
<evidence type="ECO:0000313" key="8">
    <source>
        <dbReference type="Proteomes" id="UP000503278"/>
    </source>
</evidence>
<evidence type="ECO:0000256" key="1">
    <source>
        <dbReference type="ARBA" id="ARBA00006474"/>
    </source>
</evidence>
<keyword evidence="8" id="KW-1185">Reference proteome</keyword>
<protein>
    <recommendedName>
        <fullName evidence="6">FtsK domain-containing protein</fullName>
    </recommendedName>
</protein>
<dbReference type="AlphaFoldDB" id="A0A7L5DZ38"/>
<evidence type="ECO:0000256" key="4">
    <source>
        <dbReference type="ARBA" id="ARBA00023125"/>
    </source>
</evidence>
<keyword evidence="2 5" id="KW-0547">Nucleotide-binding</keyword>
<reference evidence="7 8" key="1">
    <citation type="submission" date="2020-04" db="EMBL/GenBank/DDBJ databases">
        <title>Genome sequencing of novel species.</title>
        <authorList>
            <person name="Heo J."/>
            <person name="Kim S.-J."/>
            <person name="Kim J.-S."/>
            <person name="Hong S.-B."/>
            <person name="Kwon S.-W."/>
        </authorList>
    </citation>
    <scope>NUCLEOTIDE SEQUENCE [LARGE SCALE GENOMIC DNA]</scope>
    <source>
        <strain evidence="7 8">F39-2</strain>
    </source>
</reference>
<dbReference type="KEGG" id="mrob:HH214_06110"/>
<dbReference type="InterPro" id="IPR041027">
    <property type="entry name" value="FtsK_alpha"/>
</dbReference>
<keyword evidence="3 5" id="KW-0067">ATP-binding</keyword>
<dbReference type="SUPFAM" id="SSF46785">
    <property type="entry name" value="Winged helix' DNA-binding domain"/>
    <property type="match status" value="1"/>
</dbReference>
<keyword evidence="4" id="KW-0238">DNA-binding</keyword>
<dbReference type="PANTHER" id="PTHR22683">
    <property type="entry name" value="SPORULATION PROTEIN RELATED"/>
    <property type="match status" value="1"/>
</dbReference>
<feature type="binding site" evidence="5">
    <location>
        <begin position="205"/>
        <end position="212"/>
    </location>
    <ligand>
        <name>ATP</name>
        <dbReference type="ChEBI" id="CHEBI:30616"/>
    </ligand>
</feature>
<dbReference type="EMBL" id="CP051682">
    <property type="protein sequence ID" value="QJD95478.1"/>
    <property type="molecule type" value="Genomic_DNA"/>
</dbReference>
<evidence type="ECO:0000313" key="7">
    <source>
        <dbReference type="EMBL" id="QJD95478.1"/>
    </source>
</evidence>
<dbReference type="InterPro" id="IPR002543">
    <property type="entry name" value="FtsK_dom"/>
</dbReference>
<evidence type="ECO:0000256" key="5">
    <source>
        <dbReference type="PROSITE-ProRule" id="PRU00289"/>
    </source>
</evidence>
<name>A0A7L5DZ38_9SPHI</name>
<dbReference type="Pfam" id="PF09397">
    <property type="entry name" value="FtsK_gamma"/>
    <property type="match status" value="1"/>
</dbReference>
<dbReference type="GO" id="GO:0005524">
    <property type="term" value="F:ATP binding"/>
    <property type="evidence" value="ECO:0007669"/>
    <property type="project" value="UniProtKB-UniRule"/>
</dbReference>
<dbReference type="SUPFAM" id="SSF52540">
    <property type="entry name" value="P-loop containing nucleoside triphosphate hydrolases"/>
    <property type="match status" value="1"/>
</dbReference>
<dbReference type="InterPro" id="IPR027417">
    <property type="entry name" value="P-loop_NTPase"/>
</dbReference>
<dbReference type="Proteomes" id="UP000503278">
    <property type="component" value="Chromosome"/>
</dbReference>
<feature type="domain" description="FtsK" evidence="6">
    <location>
        <begin position="187"/>
        <end position="387"/>
    </location>
</feature>
<dbReference type="InterPro" id="IPR018541">
    <property type="entry name" value="Ftsk_gamma"/>
</dbReference>
<dbReference type="InterPro" id="IPR050206">
    <property type="entry name" value="FtsK/SpoIIIE/SftA"/>
</dbReference>
<dbReference type="GO" id="GO:0003677">
    <property type="term" value="F:DNA binding"/>
    <property type="evidence" value="ECO:0007669"/>
    <property type="project" value="UniProtKB-KW"/>
</dbReference>
<evidence type="ECO:0000256" key="2">
    <source>
        <dbReference type="ARBA" id="ARBA00022741"/>
    </source>
</evidence>
<dbReference type="Pfam" id="PF17854">
    <property type="entry name" value="FtsK_alpha"/>
    <property type="match status" value="1"/>
</dbReference>
<dbReference type="PROSITE" id="PS50901">
    <property type="entry name" value="FTSK"/>
    <property type="match status" value="1"/>
</dbReference>